<sequence>MHGEQMTYLQSYSIQVYWITIDPIFYEMTHNSQCIISSPLMTLSKEDDF</sequence>
<name>A0A087T6L2_STEMI</name>
<keyword evidence="2" id="KW-1185">Reference proteome</keyword>
<dbReference type="AlphaFoldDB" id="A0A087T6L2"/>
<proteinExistence type="predicted"/>
<evidence type="ECO:0000313" key="2">
    <source>
        <dbReference type="Proteomes" id="UP000054359"/>
    </source>
</evidence>
<dbReference type="EMBL" id="KK113668">
    <property type="protein sequence ID" value="KFM60751.1"/>
    <property type="molecule type" value="Genomic_DNA"/>
</dbReference>
<gene>
    <name evidence="1" type="ORF">X975_17892</name>
</gene>
<feature type="non-terminal residue" evidence="1">
    <location>
        <position position="49"/>
    </location>
</feature>
<accession>A0A087T6L2</accession>
<reference evidence="1 2" key="1">
    <citation type="submission" date="2013-11" db="EMBL/GenBank/DDBJ databases">
        <title>Genome sequencing of Stegodyphus mimosarum.</title>
        <authorList>
            <person name="Bechsgaard J."/>
        </authorList>
    </citation>
    <scope>NUCLEOTIDE SEQUENCE [LARGE SCALE GENOMIC DNA]</scope>
</reference>
<dbReference type="Proteomes" id="UP000054359">
    <property type="component" value="Unassembled WGS sequence"/>
</dbReference>
<organism evidence="1 2">
    <name type="scientific">Stegodyphus mimosarum</name>
    <name type="common">African social velvet spider</name>
    <dbReference type="NCBI Taxonomy" id="407821"/>
    <lineage>
        <taxon>Eukaryota</taxon>
        <taxon>Metazoa</taxon>
        <taxon>Ecdysozoa</taxon>
        <taxon>Arthropoda</taxon>
        <taxon>Chelicerata</taxon>
        <taxon>Arachnida</taxon>
        <taxon>Araneae</taxon>
        <taxon>Araneomorphae</taxon>
        <taxon>Entelegynae</taxon>
        <taxon>Eresoidea</taxon>
        <taxon>Eresidae</taxon>
        <taxon>Stegodyphus</taxon>
    </lineage>
</organism>
<evidence type="ECO:0000313" key="1">
    <source>
        <dbReference type="EMBL" id="KFM60751.1"/>
    </source>
</evidence>
<protein>
    <submittedName>
        <fullName evidence="1">Uncharacterized protein</fullName>
    </submittedName>
</protein>